<dbReference type="Pfam" id="PF01494">
    <property type="entry name" value="FAD_binding_3"/>
    <property type="match status" value="1"/>
</dbReference>
<evidence type="ECO:0000256" key="1">
    <source>
        <dbReference type="ARBA" id="ARBA00023002"/>
    </source>
</evidence>
<dbReference type="PANTHER" id="PTHR13789:SF268">
    <property type="entry name" value="5-METHYLPHENAZINE-1-CARBOXYLATE 1-MONOOXYGENASE"/>
    <property type="match status" value="1"/>
</dbReference>
<dbReference type="InterPro" id="IPR050493">
    <property type="entry name" value="FAD-dep_Monooxygenase_BioMet"/>
</dbReference>
<protein>
    <submittedName>
        <fullName evidence="4">Flavin-dependent oxidoreductase</fullName>
    </submittedName>
</protein>
<dbReference type="PANTHER" id="PTHR13789">
    <property type="entry name" value="MONOOXYGENASE"/>
    <property type="match status" value="1"/>
</dbReference>
<dbReference type="SUPFAM" id="SSF51905">
    <property type="entry name" value="FAD/NAD(P)-binding domain"/>
    <property type="match status" value="1"/>
</dbReference>
<evidence type="ECO:0000259" key="3">
    <source>
        <dbReference type="Pfam" id="PF01494"/>
    </source>
</evidence>
<keyword evidence="1" id="KW-0560">Oxidoreductase</keyword>
<proteinExistence type="predicted"/>
<dbReference type="Gene3D" id="3.50.50.60">
    <property type="entry name" value="FAD/NAD(P)-binding domain"/>
    <property type="match status" value="1"/>
</dbReference>
<name>A0ABP4B4H7_9PSEU</name>
<sequence length="421" mass="45583">MTDVLVVGAGIGGLTTALSLHHAGIRCTLVDRANELAPLGVGINLQPHAVRELTELGLGDDLAAIGVATAELIHYDRHGNRIWGEPRGLAAGYRWPQYSVHRGELQMLLLRAVRERLGPHVVRAGTALESLREDEAADAVIATLRDRVTGEVRREPASIVIGADGLHSAVRAHLHPDEGPPVRSGIRMWRGTARRAPFLTGRTMIMAGCNSVAKFVVYPISPTVDGTVTVNWVAEVSAPEDARPADWTAAGRLDDVLPHYADWDLGWLDVPELIRASEPILEYPMVDRDPLDRWGTSRITLLGDAAHPMYPIGSNGGSQAVMDARVLAYHLASAPDAPTALARYEADRREPTAAIVLANRALGPERILRTVAERAPDGFARVEDVLSVPELEEIAAAYRRTTSSEVAALNSRPSWTPVMTH</sequence>
<evidence type="ECO:0000313" key="5">
    <source>
        <dbReference type="Proteomes" id="UP001499967"/>
    </source>
</evidence>
<dbReference type="SUPFAM" id="SSF54373">
    <property type="entry name" value="FAD-linked reductases, C-terminal domain"/>
    <property type="match status" value="1"/>
</dbReference>
<dbReference type="Proteomes" id="UP001499967">
    <property type="component" value="Unassembled WGS sequence"/>
</dbReference>
<accession>A0ABP4B4H7</accession>
<evidence type="ECO:0000313" key="4">
    <source>
        <dbReference type="EMBL" id="GAA0944928.1"/>
    </source>
</evidence>
<gene>
    <name evidence="4" type="ORF">GCM10009559_42720</name>
</gene>
<reference evidence="5" key="1">
    <citation type="journal article" date="2019" name="Int. J. Syst. Evol. Microbiol.">
        <title>The Global Catalogue of Microorganisms (GCM) 10K type strain sequencing project: providing services to taxonomists for standard genome sequencing and annotation.</title>
        <authorList>
            <consortium name="The Broad Institute Genomics Platform"/>
            <consortium name="The Broad Institute Genome Sequencing Center for Infectious Disease"/>
            <person name="Wu L."/>
            <person name="Ma J."/>
        </authorList>
    </citation>
    <scope>NUCLEOTIDE SEQUENCE [LARGE SCALE GENOMIC DNA]</scope>
    <source>
        <strain evidence="5">JCM 11117</strain>
    </source>
</reference>
<organism evidence="4 5">
    <name type="scientific">Pseudonocardia zijingensis</name>
    <dbReference type="NCBI Taxonomy" id="153376"/>
    <lineage>
        <taxon>Bacteria</taxon>
        <taxon>Bacillati</taxon>
        <taxon>Actinomycetota</taxon>
        <taxon>Actinomycetes</taxon>
        <taxon>Pseudonocardiales</taxon>
        <taxon>Pseudonocardiaceae</taxon>
        <taxon>Pseudonocardia</taxon>
    </lineage>
</organism>
<dbReference type="PRINTS" id="PR00420">
    <property type="entry name" value="RNGMNOXGNASE"/>
</dbReference>
<dbReference type="NCBIfam" id="NF005720">
    <property type="entry name" value="PRK07538.1"/>
    <property type="match status" value="1"/>
</dbReference>
<keyword evidence="2" id="KW-0503">Monooxygenase</keyword>
<evidence type="ECO:0000256" key="2">
    <source>
        <dbReference type="ARBA" id="ARBA00023033"/>
    </source>
</evidence>
<dbReference type="InterPro" id="IPR002938">
    <property type="entry name" value="FAD-bd"/>
</dbReference>
<dbReference type="EMBL" id="BAAAHP010000117">
    <property type="protein sequence ID" value="GAA0944928.1"/>
    <property type="molecule type" value="Genomic_DNA"/>
</dbReference>
<dbReference type="RefSeq" id="WP_343943261.1">
    <property type="nucleotide sequence ID" value="NZ_BAAAHP010000117.1"/>
</dbReference>
<keyword evidence="5" id="KW-1185">Reference proteome</keyword>
<feature type="domain" description="FAD-binding" evidence="3">
    <location>
        <begin position="2"/>
        <end position="355"/>
    </location>
</feature>
<comment type="caution">
    <text evidence="4">The sequence shown here is derived from an EMBL/GenBank/DDBJ whole genome shotgun (WGS) entry which is preliminary data.</text>
</comment>
<dbReference type="Gene3D" id="3.30.9.30">
    <property type="match status" value="1"/>
</dbReference>
<dbReference type="InterPro" id="IPR036188">
    <property type="entry name" value="FAD/NAD-bd_sf"/>
</dbReference>